<dbReference type="AlphaFoldDB" id="A0A4Q9HI96"/>
<evidence type="ECO:0000313" key="2">
    <source>
        <dbReference type="Proteomes" id="UP000291819"/>
    </source>
</evidence>
<accession>A0A4Q9HI96</accession>
<dbReference type="RefSeq" id="WP_131028296.1">
    <property type="nucleotide sequence ID" value="NZ_SIXF01000001.1"/>
</dbReference>
<gene>
    <name evidence="1" type="ORF">EYS08_02670</name>
</gene>
<organism evidence="1 2">
    <name type="scientific">Pedobacter kyonggii</name>
    <dbReference type="NCBI Taxonomy" id="1926871"/>
    <lineage>
        <taxon>Bacteria</taxon>
        <taxon>Pseudomonadati</taxon>
        <taxon>Bacteroidota</taxon>
        <taxon>Sphingobacteriia</taxon>
        <taxon>Sphingobacteriales</taxon>
        <taxon>Sphingobacteriaceae</taxon>
        <taxon>Pedobacter</taxon>
    </lineage>
</organism>
<dbReference type="Proteomes" id="UP000291819">
    <property type="component" value="Unassembled WGS sequence"/>
</dbReference>
<name>A0A4Q9HI96_9SPHI</name>
<keyword evidence="2" id="KW-1185">Reference proteome</keyword>
<evidence type="ECO:0000313" key="1">
    <source>
        <dbReference type="EMBL" id="TBO45261.1"/>
    </source>
</evidence>
<dbReference type="OrthoDB" id="764810at2"/>
<dbReference type="EMBL" id="SIXF01000001">
    <property type="protein sequence ID" value="TBO45261.1"/>
    <property type="molecule type" value="Genomic_DNA"/>
</dbReference>
<sequence length="183" mass="20894">MADVFAFKINKIIRRQAKRYAHNLLWALLAIGFAACQQNNNKQNVLPAAVNEDSLTLVNANKHLEREKNQDPPKEMVHELKKEAGYIVLVNITRVDSVYNAEKVFSAKVLKSFKGKLKPMDSLKYMVMSDLKYIEYPNDTLIVFLQKAKSTLSFSGSKDVFFYAMENASFTSTKYLDSLLTKK</sequence>
<comment type="caution">
    <text evidence="1">The sequence shown here is derived from an EMBL/GenBank/DDBJ whole genome shotgun (WGS) entry which is preliminary data.</text>
</comment>
<reference evidence="1 2" key="1">
    <citation type="submission" date="2019-02" db="EMBL/GenBank/DDBJ databases">
        <title>Pedobacter kyonggii whole genome sequence analysis.</title>
        <authorList>
            <person name="Dahal R.H."/>
        </authorList>
    </citation>
    <scope>NUCLEOTIDE SEQUENCE [LARGE SCALE GENOMIC DNA]</scope>
    <source>
        <strain evidence="1 2">K-4-11-1</strain>
    </source>
</reference>
<proteinExistence type="predicted"/>
<protein>
    <submittedName>
        <fullName evidence="1">Uncharacterized protein</fullName>
    </submittedName>
</protein>